<evidence type="ECO:0000256" key="1">
    <source>
        <dbReference type="ARBA" id="ARBA00000085"/>
    </source>
</evidence>
<dbReference type="PROSITE" id="PS50109">
    <property type="entry name" value="HIS_KIN"/>
    <property type="match status" value="1"/>
</dbReference>
<dbReference type="EMBL" id="SHKN01000001">
    <property type="protein sequence ID" value="RZT95958.1"/>
    <property type="molecule type" value="Genomic_DNA"/>
</dbReference>
<comment type="catalytic activity">
    <reaction evidence="1">
        <text>ATP + protein L-histidine = ADP + protein N-phospho-L-histidine.</text>
        <dbReference type="EC" id="2.7.13.3"/>
    </reaction>
</comment>
<keyword evidence="5 9" id="KW-0418">Kinase</keyword>
<dbReference type="Gene3D" id="3.30.565.10">
    <property type="entry name" value="Histidine kinase-like ATPase, C-terminal domain"/>
    <property type="match status" value="1"/>
</dbReference>
<dbReference type="Pfam" id="PF07494">
    <property type="entry name" value="Reg_prop"/>
    <property type="match status" value="7"/>
</dbReference>
<feature type="transmembrane region" description="Helical" evidence="6">
    <location>
        <begin position="844"/>
        <end position="865"/>
    </location>
</feature>
<gene>
    <name evidence="9" type="ORF">EV201_0587</name>
</gene>
<dbReference type="Pfam" id="PF02518">
    <property type="entry name" value="HATPase_c"/>
    <property type="match status" value="1"/>
</dbReference>
<dbReference type="InterPro" id="IPR011110">
    <property type="entry name" value="Reg_prop"/>
</dbReference>
<dbReference type="PANTHER" id="PTHR43547">
    <property type="entry name" value="TWO-COMPONENT HISTIDINE KINASE"/>
    <property type="match status" value="1"/>
</dbReference>
<dbReference type="InterPro" id="IPR013783">
    <property type="entry name" value="Ig-like_fold"/>
</dbReference>
<keyword evidence="7" id="KW-0732">Signal</keyword>
<feature type="chain" id="PRO_5020968242" description="histidine kinase" evidence="7">
    <location>
        <begin position="22"/>
        <end position="1127"/>
    </location>
</feature>
<evidence type="ECO:0000256" key="3">
    <source>
        <dbReference type="ARBA" id="ARBA00022553"/>
    </source>
</evidence>
<dbReference type="SUPFAM" id="SSF55874">
    <property type="entry name" value="ATPase domain of HSP90 chaperone/DNA topoisomerase II/histidine kinase"/>
    <property type="match status" value="1"/>
</dbReference>
<dbReference type="SMART" id="SM00387">
    <property type="entry name" value="HATPase_c"/>
    <property type="match status" value="1"/>
</dbReference>
<dbReference type="Pfam" id="PF07495">
    <property type="entry name" value="Y_Y_Y"/>
    <property type="match status" value="1"/>
</dbReference>
<evidence type="ECO:0000256" key="4">
    <source>
        <dbReference type="ARBA" id="ARBA00022679"/>
    </source>
</evidence>
<dbReference type="Gene3D" id="1.10.287.130">
    <property type="match status" value="1"/>
</dbReference>
<dbReference type="FunFam" id="3.30.565.10:FF:000006">
    <property type="entry name" value="Sensor histidine kinase WalK"/>
    <property type="match status" value="1"/>
</dbReference>
<dbReference type="PRINTS" id="PR00344">
    <property type="entry name" value="BCTRLSENSOR"/>
</dbReference>
<dbReference type="InterPro" id="IPR003661">
    <property type="entry name" value="HisK_dim/P_dom"/>
</dbReference>
<dbReference type="InterPro" id="IPR015943">
    <property type="entry name" value="WD40/YVTN_repeat-like_dom_sf"/>
</dbReference>
<keyword evidence="10" id="KW-1185">Reference proteome</keyword>
<keyword evidence="6" id="KW-0472">Membrane</keyword>
<dbReference type="InterPro" id="IPR036097">
    <property type="entry name" value="HisK_dim/P_sf"/>
</dbReference>
<evidence type="ECO:0000313" key="10">
    <source>
        <dbReference type="Proteomes" id="UP000293562"/>
    </source>
</evidence>
<dbReference type="Gene3D" id="2.130.10.10">
    <property type="entry name" value="YVTN repeat-like/Quinoprotein amine dehydrogenase"/>
    <property type="match status" value="3"/>
</dbReference>
<dbReference type="Pfam" id="PF00512">
    <property type="entry name" value="HisKA"/>
    <property type="match status" value="1"/>
</dbReference>
<evidence type="ECO:0000313" key="9">
    <source>
        <dbReference type="EMBL" id="RZT95958.1"/>
    </source>
</evidence>
<keyword evidence="3" id="KW-0597">Phosphoprotein</keyword>
<dbReference type="SMART" id="SM00388">
    <property type="entry name" value="HisKA"/>
    <property type="match status" value="1"/>
</dbReference>
<dbReference type="InterPro" id="IPR005467">
    <property type="entry name" value="His_kinase_dom"/>
</dbReference>
<keyword evidence="6" id="KW-1133">Transmembrane helix</keyword>
<sequence>MFKARASILLLLLLLVNTLFAQQQHIQFKRLTINDGLSLSSVYCIFQDSKGFMWFGTEDGLNRYDGQSFTIFRNKSNDANSIAYKWIEQIFEDSNGKLWFASQGGLTHFDMRTEKFTQFTTLSDPTKRISNDTITQIFEDNNKTLWVGTKNGLNLIDTQKLNVLKSKTAGLNLSCRINAFLPNSDTSIWIATDNGLFLHNRETDEFKTSPSKQFNSHKINCLTILDDTLLIGCPDGLYALNSHPEIKSKTLLSNSHVESIYIDKKKNIWIGTQNGLYERRNGEEKYKLIIEAYDSSNSLATNTIKPIIEDRIGNIWYGSFGSGLYKINTKDGRISHYMHNSADPQSLSQNSINCLYEDRSACIWLGTFGAGISIYDPQAHKFELLKHDALSPNSLASDFVWSIWEDHKQTVWIGTNNAGLSAYDRTTGNFKHYQFPNNPAIREVYEDSKKQIWIGTDGEGLFKLNSQTGQTTNYKHNNQNANSLSNNSVRVIFEDSEGILWVGTRHGLNRFNPQTKNFKRYLHNNSDPYSISHDFIYSSIYEDRKGQLWIGNYGGGFNILNKKTDQFTSYQFIPDSSNSLSNNVVFSFYEDTDGIFWIGTNDKLNRFDPQSKQFTHFGISEGLPNEVIYGILPDEQNHIWLSTNFGVCRFNIKDYSVKNFSTQDGLQSNEFNGGAFHKGASGLLYFGGVYGLNIIDPEKEIKPRPAYDAVITKLQILGKDVVVAQEKDSIHDDYLHYDSQHDNYKLQNSIIYTNNIVLDYQQRHFSLEFSSLSGFSPENIAYKYRMLGLYKTWIDAGERNFVSYSNLKPGNYLFQLKAQNSDGIWSPETRELSITINPPFWMEWWFILLEILLLIAIIIFNYRYLLKIRTNKLLRVQNEKISTANKKLTESEQHLKELNATKDTFFRIISHDLKNPFTSLMSISQVIDENYEAIDNGEKKMGIKRINEGINHIYALLENLLTWSRSQTGKINYEPQNCDLADLIKMNINLYSISAKKKGIKIDYKLPDNAIAYADKEMVSTIVRNLLNNAIKFTKLDSTIHITLKSENSNYKVEIADQGEGISDENKDKLFRIDKKYKTVGSSGEKGTGLGLLLCKEFVEINKGTIGVKSKLGEGSCFYFTLPKATD</sequence>
<dbReference type="InterPro" id="IPR036890">
    <property type="entry name" value="HATPase_C_sf"/>
</dbReference>
<dbReference type="SUPFAM" id="SSF63829">
    <property type="entry name" value="Calcium-dependent phosphotriesterase"/>
    <property type="match status" value="3"/>
</dbReference>
<dbReference type="Gene3D" id="2.60.40.10">
    <property type="entry name" value="Immunoglobulins"/>
    <property type="match status" value="1"/>
</dbReference>
<feature type="domain" description="Histidine kinase" evidence="8">
    <location>
        <begin position="908"/>
        <end position="1126"/>
    </location>
</feature>
<dbReference type="InterPro" id="IPR003594">
    <property type="entry name" value="HATPase_dom"/>
</dbReference>
<keyword evidence="6" id="KW-0812">Transmembrane</keyword>
<evidence type="ECO:0000256" key="5">
    <source>
        <dbReference type="ARBA" id="ARBA00022777"/>
    </source>
</evidence>
<organism evidence="9 10">
    <name type="scientific">Ancylomarina subtilis</name>
    <dbReference type="NCBI Taxonomy" id="1639035"/>
    <lineage>
        <taxon>Bacteria</taxon>
        <taxon>Pseudomonadati</taxon>
        <taxon>Bacteroidota</taxon>
        <taxon>Bacteroidia</taxon>
        <taxon>Marinilabiliales</taxon>
        <taxon>Marinifilaceae</taxon>
        <taxon>Ancylomarina</taxon>
    </lineage>
</organism>
<evidence type="ECO:0000259" key="8">
    <source>
        <dbReference type="PROSITE" id="PS50109"/>
    </source>
</evidence>
<dbReference type="InterPro" id="IPR004358">
    <property type="entry name" value="Sig_transdc_His_kin-like_C"/>
</dbReference>
<dbReference type="GO" id="GO:0000155">
    <property type="term" value="F:phosphorelay sensor kinase activity"/>
    <property type="evidence" value="ECO:0007669"/>
    <property type="project" value="InterPro"/>
</dbReference>
<feature type="signal peptide" evidence="7">
    <location>
        <begin position="1"/>
        <end position="21"/>
    </location>
</feature>
<dbReference type="PANTHER" id="PTHR43547:SF2">
    <property type="entry name" value="HYBRID SIGNAL TRANSDUCTION HISTIDINE KINASE C"/>
    <property type="match status" value="1"/>
</dbReference>
<evidence type="ECO:0000256" key="2">
    <source>
        <dbReference type="ARBA" id="ARBA00012438"/>
    </source>
</evidence>
<proteinExistence type="predicted"/>
<dbReference type="CDD" id="cd00082">
    <property type="entry name" value="HisKA"/>
    <property type="match status" value="1"/>
</dbReference>
<accession>A0A4Q7VJ11</accession>
<dbReference type="RefSeq" id="WP_130305877.1">
    <property type="nucleotide sequence ID" value="NZ_SHKN01000001.1"/>
</dbReference>
<comment type="caution">
    <text evidence="9">The sequence shown here is derived from an EMBL/GenBank/DDBJ whole genome shotgun (WGS) entry which is preliminary data.</text>
</comment>
<dbReference type="SUPFAM" id="SSF47384">
    <property type="entry name" value="Homodimeric domain of signal transducing histidine kinase"/>
    <property type="match status" value="1"/>
</dbReference>
<keyword evidence="4" id="KW-0808">Transferase</keyword>
<dbReference type="EC" id="2.7.13.3" evidence="2"/>
<name>A0A4Q7VJ11_9BACT</name>
<evidence type="ECO:0000256" key="6">
    <source>
        <dbReference type="SAM" id="Phobius"/>
    </source>
</evidence>
<dbReference type="OrthoDB" id="717811at2"/>
<dbReference type="InterPro" id="IPR011123">
    <property type="entry name" value="Y_Y_Y"/>
</dbReference>
<evidence type="ECO:0000256" key="7">
    <source>
        <dbReference type="SAM" id="SignalP"/>
    </source>
</evidence>
<dbReference type="AlphaFoldDB" id="A0A4Q7VJ11"/>
<reference evidence="9 10" key="1">
    <citation type="submission" date="2019-02" db="EMBL/GenBank/DDBJ databases">
        <title>Genomic Encyclopedia of Type Strains, Phase IV (KMG-IV): sequencing the most valuable type-strain genomes for metagenomic binning, comparative biology and taxonomic classification.</title>
        <authorList>
            <person name="Goeker M."/>
        </authorList>
    </citation>
    <scope>NUCLEOTIDE SEQUENCE [LARGE SCALE GENOMIC DNA]</scope>
    <source>
        <strain evidence="9 10">DSM 28825</strain>
    </source>
</reference>
<protein>
    <recommendedName>
        <fullName evidence="2">histidine kinase</fullName>
        <ecNumber evidence="2">2.7.13.3</ecNumber>
    </recommendedName>
</protein>
<dbReference type="Proteomes" id="UP000293562">
    <property type="component" value="Unassembled WGS sequence"/>
</dbReference>